<comment type="caution">
    <text evidence="2">The sequence shown here is derived from an EMBL/GenBank/DDBJ whole genome shotgun (WGS) entry which is preliminary data.</text>
</comment>
<dbReference type="EMBL" id="MU842894">
    <property type="protein sequence ID" value="KAK2027460.1"/>
    <property type="molecule type" value="Genomic_DNA"/>
</dbReference>
<reference evidence="2" key="1">
    <citation type="submission" date="2021-06" db="EMBL/GenBank/DDBJ databases">
        <title>Comparative genomics, transcriptomics and evolutionary studies reveal genomic signatures of adaptation to plant cell wall in hemibiotrophic fungi.</title>
        <authorList>
            <consortium name="DOE Joint Genome Institute"/>
            <person name="Baroncelli R."/>
            <person name="Diaz J.F."/>
            <person name="Benocci T."/>
            <person name="Peng M."/>
            <person name="Battaglia E."/>
            <person name="Haridas S."/>
            <person name="Andreopoulos W."/>
            <person name="Labutti K."/>
            <person name="Pangilinan J."/>
            <person name="Floch G.L."/>
            <person name="Makela M.R."/>
            <person name="Henrissat B."/>
            <person name="Grigoriev I.V."/>
            <person name="Crouch J.A."/>
            <person name="De Vries R.P."/>
            <person name="Sukno S.A."/>
            <person name="Thon M.R."/>
        </authorList>
    </citation>
    <scope>NUCLEOTIDE SEQUENCE</scope>
    <source>
        <strain evidence="2">MAFF235873</strain>
    </source>
</reference>
<dbReference type="AlphaFoldDB" id="A0AAD9HEK9"/>
<gene>
    <name evidence="2" type="ORF">LX32DRAFT_436812</name>
</gene>
<feature type="compositionally biased region" description="Basic and acidic residues" evidence="1">
    <location>
        <begin position="25"/>
        <end position="42"/>
    </location>
</feature>
<feature type="region of interest" description="Disordered" evidence="1">
    <location>
        <begin position="12"/>
        <end position="42"/>
    </location>
</feature>
<evidence type="ECO:0000256" key="1">
    <source>
        <dbReference type="SAM" id="MobiDB-lite"/>
    </source>
</evidence>
<proteinExistence type="predicted"/>
<evidence type="ECO:0000313" key="2">
    <source>
        <dbReference type="EMBL" id="KAK2027460.1"/>
    </source>
</evidence>
<keyword evidence="3" id="KW-1185">Reference proteome</keyword>
<organism evidence="2 3">
    <name type="scientific">Colletotrichum zoysiae</name>
    <dbReference type="NCBI Taxonomy" id="1216348"/>
    <lineage>
        <taxon>Eukaryota</taxon>
        <taxon>Fungi</taxon>
        <taxon>Dikarya</taxon>
        <taxon>Ascomycota</taxon>
        <taxon>Pezizomycotina</taxon>
        <taxon>Sordariomycetes</taxon>
        <taxon>Hypocreomycetidae</taxon>
        <taxon>Glomerellales</taxon>
        <taxon>Glomerellaceae</taxon>
        <taxon>Colletotrichum</taxon>
        <taxon>Colletotrichum graminicola species complex</taxon>
    </lineage>
</organism>
<protein>
    <submittedName>
        <fullName evidence="2">Uncharacterized protein</fullName>
    </submittedName>
</protein>
<dbReference type="Proteomes" id="UP001232148">
    <property type="component" value="Unassembled WGS sequence"/>
</dbReference>
<name>A0AAD9HEK9_9PEZI</name>
<accession>A0AAD9HEK9</accession>
<sequence length="170" mass="19113">MRRWDVHTMLCLHVPKDPPPPQRRARPETSHGHAERLPAGKAEHQWLPGSHSLSGELGFRIHTNSVTGRKQYCTTRVYWLQRSRVTRGLARETGTSWPRSAKPRVSATSLAGASATICRRKQPKSDHVQILHSTNMNTYYIVGCVDAWTGACQYQYRAATPTVTPPRSTS</sequence>
<evidence type="ECO:0000313" key="3">
    <source>
        <dbReference type="Proteomes" id="UP001232148"/>
    </source>
</evidence>